<feature type="domain" description="Integrase zinc-binding" evidence="17">
    <location>
        <begin position="139"/>
        <end position="182"/>
    </location>
</feature>
<dbReference type="CDD" id="cd09274">
    <property type="entry name" value="RNase_HI_RT_Ty3"/>
    <property type="match status" value="1"/>
</dbReference>
<dbReference type="GO" id="GO:0015074">
    <property type="term" value="P:DNA integration"/>
    <property type="evidence" value="ECO:0007669"/>
    <property type="project" value="UniProtKB-KW"/>
</dbReference>
<dbReference type="Pfam" id="PF17921">
    <property type="entry name" value="Integrase_H2C2"/>
    <property type="match status" value="1"/>
</dbReference>
<comment type="caution">
    <text evidence="19">The sequence shown here is derived from an EMBL/GenBank/DDBJ whole genome shotgun (WGS) entry which is preliminary data.</text>
</comment>
<evidence type="ECO:0000256" key="8">
    <source>
        <dbReference type="ARBA" id="ARBA00022801"/>
    </source>
</evidence>
<evidence type="ECO:0000256" key="5">
    <source>
        <dbReference type="ARBA" id="ARBA00022723"/>
    </source>
</evidence>
<dbReference type="GO" id="GO:0046872">
    <property type="term" value="F:metal ion binding"/>
    <property type="evidence" value="ECO:0007669"/>
    <property type="project" value="UniProtKB-KW"/>
</dbReference>
<dbReference type="AlphaFoldDB" id="A0A9D4YC65"/>
<protein>
    <recommendedName>
        <fullName evidence="21">Reverse transcriptase RNase H-like domain-containing protein</fullName>
    </recommendedName>
</protein>
<keyword evidence="8" id="KW-0378">Hydrolase</keyword>
<keyword evidence="7" id="KW-0255">Endonuclease</keyword>
<evidence type="ECO:0000256" key="6">
    <source>
        <dbReference type="ARBA" id="ARBA00022750"/>
    </source>
</evidence>
<keyword evidence="6" id="KW-0064">Aspartyl protease</keyword>
<name>A0A9D4YC65_PEA</name>
<evidence type="ECO:0000259" key="16">
    <source>
        <dbReference type="Pfam" id="PF17917"/>
    </source>
</evidence>
<keyword evidence="3" id="KW-0548">Nucleotidyltransferase</keyword>
<dbReference type="Pfam" id="PF17917">
    <property type="entry name" value="RT_RNaseH"/>
    <property type="match status" value="1"/>
</dbReference>
<dbReference type="GO" id="GO:0004519">
    <property type="term" value="F:endonuclease activity"/>
    <property type="evidence" value="ECO:0007669"/>
    <property type="project" value="UniProtKB-KW"/>
</dbReference>
<dbReference type="EMBL" id="JAMSHJ010000002">
    <property type="protein sequence ID" value="KAI5436888.1"/>
    <property type="molecule type" value="Genomic_DNA"/>
</dbReference>
<evidence type="ECO:0000256" key="7">
    <source>
        <dbReference type="ARBA" id="ARBA00022759"/>
    </source>
</evidence>
<dbReference type="PANTHER" id="PTHR37984">
    <property type="entry name" value="PROTEIN CBG26694"/>
    <property type="match status" value="1"/>
</dbReference>
<feature type="domain" description="Reverse transcriptase RNase H-like" evidence="16">
    <location>
        <begin position="3"/>
        <end position="79"/>
    </location>
</feature>
<keyword evidence="1" id="KW-0645">Protease</keyword>
<dbReference type="InterPro" id="IPR056924">
    <property type="entry name" value="SH3_Tf2-1"/>
</dbReference>
<dbReference type="GO" id="GO:0006508">
    <property type="term" value="P:proteolysis"/>
    <property type="evidence" value="ECO:0007669"/>
    <property type="project" value="UniProtKB-KW"/>
</dbReference>
<dbReference type="Pfam" id="PF24626">
    <property type="entry name" value="SH3_Tf2-1"/>
    <property type="match status" value="1"/>
</dbReference>
<dbReference type="PANTHER" id="PTHR37984:SF5">
    <property type="entry name" value="PROTEIN NYNRIN-LIKE"/>
    <property type="match status" value="1"/>
</dbReference>
<evidence type="ECO:0000256" key="13">
    <source>
        <dbReference type="ARBA" id="ARBA00023125"/>
    </source>
</evidence>
<keyword evidence="15" id="KW-0175">Coiled coil</keyword>
<keyword evidence="10" id="KW-0229">DNA integration</keyword>
<dbReference type="GO" id="GO:0003887">
    <property type="term" value="F:DNA-directed DNA polymerase activity"/>
    <property type="evidence" value="ECO:0007669"/>
    <property type="project" value="UniProtKB-KW"/>
</dbReference>
<accession>A0A9D4YC65</accession>
<keyword evidence="2" id="KW-0808">Transferase</keyword>
<feature type="coiled-coil region" evidence="15">
    <location>
        <begin position="226"/>
        <end position="260"/>
    </location>
</feature>
<proteinExistence type="predicted"/>
<evidence type="ECO:0000256" key="1">
    <source>
        <dbReference type="ARBA" id="ARBA00022670"/>
    </source>
</evidence>
<dbReference type="Proteomes" id="UP001058974">
    <property type="component" value="Chromosome 2"/>
</dbReference>
<evidence type="ECO:0000256" key="10">
    <source>
        <dbReference type="ARBA" id="ARBA00022908"/>
    </source>
</evidence>
<dbReference type="GO" id="GO:0004190">
    <property type="term" value="F:aspartic-type endopeptidase activity"/>
    <property type="evidence" value="ECO:0007669"/>
    <property type="project" value="UniProtKB-KW"/>
</dbReference>
<dbReference type="GO" id="GO:0003964">
    <property type="term" value="F:RNA-directed DNA polymerase activity"/>
    <property type="evidence" value="ECO:0007669"/>
    <property type="project" value="UniProtKB-KW"/>
</dbReference>
<evidence type="ECO:0008006" key="21">
    <source>
        <dbReference type="Google" id="ProtNLM"/>
    </source>
</evidence>
<dbReference type="SUPFAM" id="SSF56672">
    <property type="entry name" value="DNA/RNA polymerases"/>
    <property type="match status" value="1"/>
</dbReference>
<evidence type="ECO:0000256" key="11">
    <source>
        <dbReference type="ARBA" id="ARBA00022918"/>
    </source>
</evidence>
<evidence type="ECO:0000313" key="20">
    <source>
        <dbReference type="Proteomes" id="UP001058974"/>
    </source>
</evidence>
<evidence type="ECO:0000256" key="2">
    <source>
        <dbReference type="ARBA" id="ARBA00022679"/>
    </source>
</evidence>
<evidence type="ECO:0000313" key="19">
    <source>
        <dbReference type="EMBL" id="KAI5436888.1"/>
    </source>
</evidence>
<dbReference type="InterPro" id="IPR036397">
    <property type="entry name" value="RNaseH_sf"/>
</dbReference>
<evidence type="ECO:0000256" key="4">
    <source>
        <dbReference type="ARBA" id="ARBA00022722"/>
    </source>
</evidence>
<evidence type="ECO:0000259" key="18">
    <source>
        <dbReference type="Pfam" id="PF24626"/>
    </source>
</evidence>
<dbReference type="InterPro" id="IPR050951">
    <property type="entry name" value="Retrovirus_Pol_polyprotein"/>
</dbReference>
<evidence type="ECO:0000256" key="12">
    <source>
        <dbReference type="ARBA" id="ARBA00022932"/>
    </source>
</evidence>
<dbReference type="InterPro" id="IPR041588">
    <property type="entry name" value="Integrase_H2C2"/>
</dbReference>
<keyword evidence="14" id="KW-0233">DNA recombination</keyword>
<gene>
    <name evidence="19" type="ORF">KIW84_023128</name>
</gene>
<sequence>MQEKRPIALFSEALGGKNLAKSAYERELMAVALAIQHWRPYLIGRHFTVTTDQKSLKQLWQQKITTPGQQNWATKLLGYQFDIVYKPGVENRGADALSCLPENGELMAAVSYPVWDEGNVIQEEVHNDKVLLKIIEEFLIPKMLAEFHSTPVGGHSGFYRTYRRLAANVYWIGMKAKPKSWVLRVPWAEFWFNTTFHASAGSTPFELVYGRKPPMITRLLQGETRVEAVQKELEERDEAIRQLKAHLQRAQDRMKHYADEKRTDRNFRVGEWVFLKLRPHRQKSVVSRINAKLAARYYGPFQIVERIGAVAYKLKLPEGSRVHPVFHVSLLKKAIGEYQVESELPQGMEGDCADQFIPEDVLSTRMSGPEGQKMGQGWKCQITVGLVKPRLGWFILEGEEHQISRDWI</sequence>
<keyword evidence="13" id="KW-0238">DNA-binding</keyword>
<evidence type="ECO:0000256" key="9">
    <source>
        <dbReference type="ARBA" id="ARBA00022842"/>
    </source>
</evidence>
<dbReference type="InterPro" id="IPR041373">
    <property type="entry name" value="RT_RNaseH"/>
</dbReference>
<dbReference type="InterPro" id="IPR043502">
    <property type="entry name" value="DNA/RNA_pol_sf"/>
</dbReference>
<dbReference type="GO" id="GO:0003677">
    <property type="term" value="F:DNA binding"/>
    <property type="evidence" value="ECO:0007669"/>
    <property type="project" value="UniProtKB-KW"/>
</dbReference>
<dbReference type="Gramene" id="Psat02G0312800-T1">
    <property type="protein sequence ID" value="KAI5436888.1"/>
    <property type="gene ID" value="KIW84_023128"/>
</dbReference>
<keyword evidence="4" id="KW-0540">Nuclease</keyword>
<keyword evidence="20" id="KW-1185">Reference proteome</keyword>
<evidence type="ECO:0000256" key="3">
    <source>
        <dbReference type="ARBA" id="ARBA00022695"/>
    </source>
</evidence>
<evidence type="ECO:0000259" key="17">
    <source>
        <dbReference type="Pfam" id="PF17921"/>
    </source>
</evidence>
<reference evidence="19 20" key="1">
    <citation type="journal article" date="2022" name="Nat. Genet.">
        <title>Improved pea reference genome and pan-genome highlight genomic features and evolutionary characteristics.</title>
        <authorList>
            <person name="Yang T."/>
            <person name="Liu R."/>
            <person name="Luo Y."/>
            <person name="Hu S."/>
            <person name="Wang D."/>
            <person name="Wang C."/>
            <person name="Pandey M.K."/>
            <person name="Ge S."/>
            <person name="Xu Q."/>
            <person name="Li N."/>
            <person name="Li G."/>
            <person name="Huang Y."/>
            <person name="Saxena R.K."/>
            <person name="Ji Y."/>
            <person name="Li M."/>
            <person name="Yan X."/>
            <person name="He Y."/>
            <person name="Liu Y."/>
            <person name="Wang X."/>
            <person name="Xiang C."/>
            <person name="Varshney R.K."/>
            <person name="Ding H."/>
            <person name="Gao S."/>
            <person name="Zong X."/>
        </authorList>
    </citation>
    <scope>NUCLEOTIDE SEQUENCE [LARGE SCALE GENOMIC DNA]</scope>
    <source>
        <strain evidence="19 20">cv. Zhongwan 6</strain>
    </source>
</reference>
<dbReference type="GO" id="GO:0006310">
    <property type="term" value="P:DNA recombination"/>
    <property type="evidence" value="ECO:0007669"/>
    <property type="project" value="UniProtKB-KW"/>
</dbReference>
<keyword evidence="5" id="KW-0479">Metal-binding</keyword>
<keyword evidence="11" id="KW-0695">RNA-directed DNA polymerase</keyword>
<evidence type="ECO:0000256" key="14">
    <source>
        <dbReference type="ARBA" id="ARBA00023172"/>
    </source>
</evidence>
<organism evidence="19 20">
    <name type="scientific">Pisum sativum</name>
    <name type="common">Garden pea</name>
    <name type="synonym">Lathyrus oleraceus</name>
    <dbReference type="NCBI Taxonomy" id="3888"/>
    <lineage>
        <taxon>Eukaryota</taxon>
        <taxon>Viridiplantae</taxon>
        <taxon>Streptophyta</taxon>
        <taxon>Embryophyta</taxon>
        <taxon>Tracheophyta</taxon>
        <taxon>Spermatophyta</taxon>
        <taxon>Magnoliopsida</taxon>
        <taxon>eudicotyledons</taxon>
        <taxon>Gunneridae</taxon>
        <taxon>Pentapetalae</taxon>
        <taxon>rosids</taxon>
        <taxon>fabids</taxon>
        <taxon>Fabales</taxon>
        <taxon>Fabaceae</taxon>
        <taxon>Papilionoideae</taxon>
        <taxon>50 kb inversion clade</taxon>
        <taxon>NPAAA clade</taxon>
        <taxon>Hologalegina</taxon>
        <taxon>IRL clade</taxon>
        <taxon>Fabeae</taxon>
        <taxon>Lathyrus</taxon>
    </lineage>
</organism>
<keyword evidence="12" id="KW-0239">DNA-directed DNA polymerase</keyword>
<dbReference type="Gene3D" id="3.30.420.10">
    <property type="entry name" value="Ribonuclease H-like superfamily/Ribonuclease H"/>
    <property type="match status" value="1"/>
</dbReference>
<keyword evidence="9" id="KW-0460">Magnesium</keyword>
<feature type="domain" description="Tf2-1-like SH3-like" evidence="18">
    <location>
        <begin position="270"/>
        <end position="334"/>
    </location>
</feature>
<evidence type="ECO:0000256" key="15">
    <source>
        <dbReference type="SAM" id="Coils"/>
    </source>
</evidence>